<accession>A0A1W0BA49</accession>
<gene>
    <name evidence="2" type="ORF">B0T46_02870</name>
</gene>
<dbReference type="RefSeq" id="WP_077114876.1">
    <property type="nucleotide sequence ID" value="NZ_MUKP01000019.1"/>
</dbReference>
<feature type="region of interest" description="Disordered" evidence="1">
    <location>
        <begin position="244"/>
        <end position="274"/>
    </location>
</feature>
<keyword evidence="2" id="KW-0808">Transferase</keyword>
<evidence type="ECO:0000313" key="2">
    <source>
        <dbReference type="EMBL" id="ONM50056.1"/>
    </source>
</evidence>
<dbReference type="InterPro" id="IPR018641">
    <property type="entry name" value="Trfase_1_rSAM/seldom-assoc"/>
</dbReference>
<evidence type="ECO:0000256" key="1">
    <source>
        <dbReference type="SAM" id="MobiDB-lite"/>
    </source>
</evidence>
<keyword evidence="3" id="KW-1185">Reference proteome</keyword>
<dbReference type="Proteomes" id="UP000188836">
    <property type="component" value="Unassembled WGS sequence"/>
</dbReference>
<sequence length="274" mass="28962">MAGFAARDPRFPGGAAVTGAPVAPVTVLVVAKAPIAGFAKTRLTPPLEPREAARLAAAALLDTLDSVLDSGVVHRVVALTGDLTLAENGREITAKLRDVELIPQRGTGFAVRLANAHADAARLGLPVLQIGMDTPQIGPRVLTRAARTLACGDDAVLGPADDGGWWGLGLPEPQAARALLEVPMSTADTGVLTRAMLRRCGYRVQLLPRFIDVDSYDDAVRVAAQSTGRFAALLRAIGDRRLVPGDVQPQPGTVSQPDRRVRRSRPVHPSRRGR</sequence>
<dbReference type="Pfam" id="PF09837">
    <property type="entry name" value="DUF2064"/>
    <property type="match status" value="1"/>
</dbReference>
<dbReference type="Gene3D" id="3.90.550.10">
    <property type="entry name" value="Spore Coat Polysaccharide Biosynthesis Protein SpsA, Chain A"/>
    <property type="match status" value="1"/>
</dbReference>
<dbReference type="InterPro" id="IPR029044">
    <property type="entry name" value="Nucleotide-diphossugar_trans"/>
</dbReference>
<organism evidence="2 3">
    <name type="scientific">Nocardia donostiensis</name>
    <dbReference type="NCBI Taxonomy" id="1538463"/>
    <lineage>
        <taxon>Bacteria</taxon>
        <taxon>Bacillati</taxon>
        <taxon>Actinomycetota</taxon>
        <taxon>Actinomycetes</taxon>
        <taxon>Mycobacteriales</taxon>
        <taxon>Nocardiaceae</taxon>
        <taxon>Nocardia</taxon>
    </lineage>
</organism>
<evidence type="ECO:0000313" key="3">
    <source>
        <dbReference type="Proteomes" id="UP000188836"/>
    </source>
</evidence>
<dbReference type="PANTHER" id="PTHR36529:SF1">
    <property type="entry name" value="GLYCOSYLTRANSFERASE"/>
    <property type="match status" value="1"/>
</dbReference>
<dbReference type="SUPFAM" id="SSF53448">
    <property type="entry name" value="Nucleotide-diphospho-sugar transferases"/>
    <property type="match status" value="1"/>
</dbReference>
<dbReference type="GO" id="GO:0016740">
    <property type="term" value="F:transferase activity"/>
    <property type="evidence" value="ECO:0007669"/>
    <property type="project" value="UniProtKB-KW"/>
</dbReference>
<protein>
    <submittedName>
        <fullName evidence="2">Glycosyltransferase involved in cell wall biogenesis</fullName>
    </submittedName>
</protein>
<name>A0A1W0BA49_9NOCA</name>
<reference evidence="2 3" key="1">
    <citation type="journal article" date="2016" name="Antonie Van Leeuwenhoek">
        <title>Nocardia donostiensis sp. nov., isolated from human respiratory specimens.</title>
        <authorList>
            <person name="Ercibengoa M."/>
            <person name="Bell M."/>
            <person name="Marimon J.M."/>
            <person name="Humrighouse B."/>
            <person name="Klenk H.P."/>
            <person name="Potter G."/>
            <person name="Perez-Trallero E."/>
        </authorList>
    </citation>
    <scope>NUCLEOTIDE SEQUENCE [LARGE SCALE GENOMIC DNA]</scope>
    <source>
        <strain evidence="2 3">X1655</strain>
    </source>
</reference>
<feature type="compositionally biased region" description="Basic residues" evidence="1">
    <location>
        <begin position="260"/>
        <end position="274"/>
    </location>
</feature>
<dbReference type="STRING" id="1538463.B0T36_06965"/>
<dbReference type="PANTHER" id="PTHR36529">
    <property type="entry name" value="SLL1095 PROTEIN"/>
    <property type="match status" value="1"/>
</dbReference>
<comment type="caution">
    <text evidence="2">The sequence shown here is derived from an EMBL/GenBank/DDBJ whole genome shotgun (WGS) entry which is preliminary data.</text>
</comment>
<proteinExistence type="predicted"/>
<dbReference type="EMBL" id="MUMY01000002">
    <property type="protein sequence ID" value="ONM50056.1"/>
    <property type="molecule type" value="Genomic_DNA"/>
</dbReference>
<dbReference type="AlphaFoldDB" id="A0A1W0BA49"/>